<organism evidence="1">
    <name type="scientific">Psilocybe cubensis</name>
    <name type="common">Psychedelic mushroom</name>
    <name type="synonym">Stropharia cubensis</name>
    <dbReference type="NCBI Taxonomy" id="181762"/>
    <lineage>
        <taxon>Eukaryota</taxon>
        <taxon>Fungi</taxon>
        <taxon>Dikarya</taxon>
        <taxon>Basidiomycota</taxon>
        <taxon>Agaricomycotina</taxon>
        <taxon>Agaricomycetes</taxon>
        <taxon>Agaricomycetidae</taxon>
        <taxon>Agaricales</taxon>
        <taxon>Agaricineae</taxon>
        <taxon>Strophariaceae</taxon>
        <taxon>Psilocybe</taxon>
    </lineage>
</organism>
<gene>
    <name evidence="1" type="ORF">JR316_013021</name>
</gene>
<dbReference type="AlphaFoldDB" id="A0A8H7XJ88"/>
<accession>A0A8H7XJ88</accession>
<proteinExistence type="predicted"/>
<evidence type="ECO:0000313" key="1">
    <source>
        <dbReference type="EMBL" id="KAG5162101.1"/>
    </source>
</evidence>
<comment type="caution">
    <text evidence="1">The sequence shown here is derived from an EMBL/GenBank/DDBJ whole genome shotgun (WGS) entry which is preliminary data.</text>
</comment>
<dbReference type="EMBL" id="JAFIQS010000021">
    <property type="protein sequence ID" value="KAG5162101.1"/>
    <property type="molecule type" value="Genomic_DNA"/>
</dbReference>
<name>A0A8H7XJ88_PSICU</name>
<reference evidence="1" key="1">
    <citation type="submission" date="2021-02" db="EMBL/GenBank/DDBJ databases">
        <title>Psilocybe cubensis genome.</title>
        <authorList>
            <person name="Mckernan K.J."/>
            <person name="Crawford S."/>
            <person name="Trippe A."/>
            <person name="Kane L.T."/>
            <person name="Mclaughlin S."/>
        </authorList>
    </citation>
    <scope>NUCLEOTIDE SEQUENCE [LARGE SCALE GENOMIC DNA]</scope>
    <source>
        <strain evidence="1">MGC-MH-2018</strain>
    </source>
</reference>
<sequence length="198" mass="22437">MMGSLSSNAEAVKHRITVKECQKAAWPRHKPTCQGIRGLKSVATSSINDRHNMLRAYCMKQRPLMMCYGILGLDLHRNIERWENEVFHILVRPSPGASLLRPEKAFLAIDAKPRRMDELGGAHELGFRLELEKLKAEVKRDKQLCGMVVITTDVESMISITWPIAFTHALPSTPPGLDMDDWREPLITKLNYGMVFNG</sequence>
<protein>
    <submittedName>
        <fullName evidence="1">Uncharacterized protein</fullName>
    </submittedName>
</protein>